<feature type="domain" description="Cobalamin-independent methionine synthase MetE C-terminal/archaeal" evidence="1">
    <location>
        <begin position="178"/>
        <end position="390"/>
    </location>
</feature>
<gene>
    <name evidence="2" type="ORF">GFSPODELE1_LOCUS828</name>
</gene>
<dbReference type="NCBIfam" id="NF005085">
    <property type="entry name" value="PRK06520.1"/>
    <property type="match status" value="1"/>
</dbReference>
<dbReference type="InterPro" id="IPR038071">
    <property type="entry name" value="UROD/MetE-like_sf"/>
</dbReference>
<dbReference type="Proteomes" id="UP001497453">
    <property type="component" value="Chromosome 1"/>
</dbReference>
<organism evidence="2 3">
    <name type="scientific">Somion occarium</name>
    <dbReference type="NCBI Taxonomy" id="3059160"/>
    <lineage>
        <taxon>Eukaryota</taxon>
        <taxon>Fungi</taxon>
        <taxon>Dikarya</taxon>
        <taxon>Basidiomycota</taxon>
        <taxon>Agaricomycotina</taxon>
        <taxon>Agaricomycetes</taxon>
        <taxon>Polyporales</taxon>
        <taxon>Cerrenaceae</taxon>
        <taxon>Somion</taxon>
    </lineage>
</organism>
<reference evidence="3" key="1">
    <citation type="submission" date="2024-04" db="EMBL/GenBank/DDBJ databases">
        <authorList>
            <person name="Shaw F."/>
            <person name="Minotto A."/>
        </authorList>
    </citation>
    <scope>NUCLEOTIDE SEQUENCE [LARGE SCALE GENOMIC DNA]</scope>
</reference>
<keyword evidence="3" id="KW-1185">Reference proteome</keyword>
<dbReference type="InterPro" id="IPR002629">
    <property type="entry name" value="Met_Synth_C/arc"/>
</dbReference>
<dbReference type="Gene3D" id="3.20.20.210">
    <property type="match status" value="1"/>
</dbReference>
<dbReference type="PANTHER" id="PTHR43844:SF2">
    <property type="entry name" value="SYNTHASE, VITAMIN-B12 INDEPENDENT, PUTATIVE (AFU_ORTHOLOGUE AFUA_3G12060)-RELATED"/>
    <property type="match status" value="1"/>
</dbReference>
<evidence type="ECO:0000313" key="3">
    <source>
        <dbReference type="Proteomes" id="UP001497453"/>
    </source>
</evidence>
<dbReference type="CDD" id="cd03311">
    <property type="entry name" value="CIMS_C_terminal_like"/>
    <property type="match status" value="1"/>
</dbReference>
<proteinExistence type="predicted"/>
<dbReference type="SUPFAM" id="SSF51726">
    <property type="entry name" value="UROD/MetE-like"/>
    <property type="match status" value="1"/>
</dbReference>
<protein>
    <recommendedName>
        <fullName evidence="1">Cobalamin-independent methionine synthase MetE C-terminal/archaeal domain-containing protein</fullName>
    </recommendedName>
</protein>
<evidence type="ECO:0000259" key="1">
    <source>
        <dbReference type="Pfam" id="PF01717"/>
    </source>
</evidence>
<dbReference type="EMBL" id="OZ037944">
    <property type="protein sequence ID" value="CAL1695628.1"/>
    <property type="molecule type" value="Genomic_DNA"/>
</dbReference>
<dbReference type="Pfam" id="PF01717">
    <property type="entry name" value="Meth_synt_2"/>
    <property type="match status" value="1"/>
</dbReference>
<sequence>MSPFSLHPPSRAEHVGSLLRPKSLLEKREQFSSNQCTAEELRAAEDAAIASVVKLQQEIGLKTITDGEFRRAAFYDGMFDKLEGMTFVPDKPLSTCKSYLPYIQVYRAMGFDVIPSVYCTGKIKRTEGVYTADFEYLRSLVAPEEVKQLKITICSPIWLHIRHGSHETYDLSVYHNDAEYFADLTKAWREEIRALHELGCRHIQIDDPSFCFFCADSMISGMQEAGEDYETLLSQYINVYNDILNDRPEDLIVGIHMCRGNYRGTHYCEGGYERIAARLFKELNVNCFYLEYDNERAGGLEPLRHLPTNKIVVLGLVSTKTEVLETLDDIKTRIEQAVNIIAEGYPKRTRHVALQQICISPQCGFASTAEGNPIKEQDQRRKLDLIVEAARVIWP</sequence>
<name>A0ABP1CIV8_9APHY</name>
<accession>A0ABP1CIV8</accession>
<dbReference type="PANTHER" id="PTHR43844">
    <property type="entry name" value="METHIONINE SYNTHASE"/>
    <property type="match status" value="1"/>
</dbReference>
<evidence type="ECO:0000313" key="2">
    <source>
        <dbReference type="EMBL" id="CAL1695628.1"/>
    </source>
</evidence>